<feature type="compositionally biased region" description="Basic and acidic residues" evidence="1">
    <location>
        <begin position="589"/>
        <end position="602"/>
    </location>
</feature>
<feature type="region of interest" description="Disordered" evidence="1">
    <location>
        <begin position="585"/>
        <end position="623"/>
    </location>
</feature>
<accession>A0A849VCJ7</accession>
<dbReference type="Proteomes" id="UP000586305">
    <property type="component" value="Unassembled WGS sequence"/>
</dbReference>
<dbReference type="EMBL" id="JABBPG010000002">
    <property type="protein sequence ID" value="NOU50283.1"/>
    <property type="molecule type" value="Genomic_DNA"/>
</dbReference>
<evidence type="ECO:0000256" key="1">
    <source>
        <dbReference type="SAM" id="MobiDB-lite"/>
    </source>
</evidence>
<evidence type="ECO:0000313" key="3">
    <source>
        <dbReference type="Proteomes" id="UP000586305"/>
    </source>
</evidence>
<gene>
    <name evidence="2" type="ORF">HG263_06975</name>
</gene>
<proteinExistence type="predicted"/>
<dbReference type="AlphaFoldDB" id="A0A849VCJ7"/>
<organism evidence="2 3">
    <name type="scientific">Pseudoalteromonas caenipelagi</name>
    <dbReference type="NCBI Taxonomy" id="2726988"/>
    <lineage>
        <taxon>Bacteria</taxon>
        <taxon>Pseudomonadati</taxon>
        <taxon>Pseudomonadota</taxon>
        <taxon>Gammaproteobacteria</taxon>
        <taxon>Alteromonadales</taxon>
        <taxon>Pseudoalteromonadaceae</taxon>
        <taxon>Pseudoalteromonas</taxon>
    </lineage>
</organism>
<name>A0A849VCJ7_9GAMM</name>
<protein>
    <submittedName>
        <fullName evidence="2">Uncharacterized protein</fullName>
    </submittedName>
</protein>
<reference evidence="2 3" key="1">
    <citation type="submission" date="2020-04" db="EMBL/GenBank/DDBJ databases">
        <title>Pseudoalteromonas caenipelagi sp. nov., isolated from a tidal flat.</title>
        <authorList>
            <person name="Park S."/>
            <person name="Yoon J.-H."/>
        </authorList>
    </citation>
    <scope>NUCLEOTIDE SEQUENCE [LARGE SCALE GENOMIC DNA]</scope>
    <source>
        <strain evidence="2 3">JBTF-M23</strain>
    </source>
</reference>
<sequence>MNSYSENLQKTVSTTLNSLYADQQKIASEQRSAEYNLYFAQGAQISSGDNLANTNIQLAAAQGLNDQGVTCDNTAINLLGTATTLQSNTTTAISNVAAAAANIKAASNSISKVAANIGSALNIALASCYDTDIYKKTQQANDFISVTANEAEYASQLAMEASSQCSELMSADVLSNVTASKTALEQLLTELSTDVTNLSSQSTKDFQTFNSDKKAERKAEGVLKDADSQLLGVNESVFAANSQLNLNVNWLLDPVKAKIQVFSSVYESPFVVNAKGSNAEMQVVENQYVFFAKASNQSSITLEQVETLFSEYYTSANSNHTNRFYLMASEVAPIIIHGAELGNSAQCSYLPTDADAVRDSDGDLVVAGQDYVAFIYVELTLAYQRFIGVYDNIISSASASFTPTLALPVINSSSVSGKDIQVTLEAASSEVETNVDTELHVMLLPKDKPDERGLMTSSPSSVLPFYFNVSVAQQVSSANYLPAEADFKNANLNVSVSITDDTTDNFGSPLIKDIEYYIGVLCLPHSAQNLTQYLPTLYITNSPVTFDGNHLNAPQISFSNVTHVNNTKHTPLICSAAVQPSALGLSAQAKEEPSTAEEKTAESSDTSATDSKDAAKKSNKGNK</sequence>
<dbReference type="RefSeq" id="WP_171625349.1">
    <property type="nucleotide sequence ID" value="NZ_JABBPG010000002.1"/>
</dbReference>
<comment type="caution">
    <text evidence="2">The sequence shown here is derived from an EMBL/GenBank/DDBJ whole genome shotgun (WGS) entry which is preliminary data.</text>
</comment>
<keyword evidence="3" id="KW-1185">Reference proteome</keyword>
<evidence type="ECO:0000313" key="2">
    <source>
        <dbReference type="EMBL" id="NOU50283.1"/>
    </source>
</evidence>